<gene>
    <name evidence="1" type="ORF">Glove_274g11</name>
</gene>
<organism evidence="1 2">
    <name type="scientific">Diversispora epigaea</name>
    <dbReference type="NCBI Taxonomy" id="1348612"/>
    <lineage>
        <taxon>Eukaryota</taxon>
        <taxon>Fungi</taxon>
        <taxon>Fungi incertae sedis</taxon>
        <taxon>Mucoromycota</taxon>
        <taxon>Glomeromycotina</taxon>
        <taxon>Glomeromycetes</taxon>
        <taxon>Diversisporales</taxon>
        <taxon>Diversisporaceae</taxon>
        <taxon>Diversispora</taxon>
    </lineage>
</organism>
<sequence length="157" mass="18488">MSGIVQKCKDEISIFKTNACGSSLEIYETGFFYINFFVPRLDLVTFIIAKQIIPHRQRKSEQLFWTEFFDQVHYHNQYPVHCHNQYPFLDTSIIPIDNFEVSTLVDNFEDNNLLSEDNNIDTTEILKGQKAKNNLRWAEEIETICLMIWFVKSIALL</sequence>
<protein>
    <submittedName>
        <fullName evidence="1">Uncharacterized protein</fullName>
    </submittedName>
</protein>
<evidence type="ECO:0000313" key="1">
    <source>
        <dbReference type="EMBL" id="RHZ70236.1"/>
    </source>
</evidence>
<dbReference type="Proteomes" id="UP000266861">
    <property type="component" value="Unassembled WGS sequence"/>
</dbReference>
<dbReference type="AlphaFoldDB" id="A0A397I8Y7"/>
<dbReference type="EMBL" id="PQFF01000251">
    <property type="protein sequence ID" value="RHZ70236.1"/>
    <property type="molecule type" value="Genomic_DNA"/>
</dbReference>
<comment type="caution">
    <text evidence="1">The sequence shown here is derived from an EMBL/GenBank/DDBJ whole genome shotgun (WGS) entry which is preliminary data.</text>
</comment>
<name>A0A397I8Y7_9GLOM</name>
<proteinExistence type="predicted"/>
<accession>A0A397I8Y7</accession>
<reference evidence="1 2" key="1">
    <citation type="submission" date="2018-08" db="EMBL/GenBank/DDBJ databases">
        <title>Genome and evolution of the arbuscular mycorrhizal fungus Diversispora epigaea (formerly Glomus versiforme) and its bacterial endosymbionts.</title>
        <authorList>
            <person name="Sun X."/>
            <person name="Fei Z."/>
            <person name="Harrison M."/>
        </authorList>
    </citation>
    <scope>NUCLEOTIDE SEQUENCE [LARGE SCALE GENOMIC DNA]</scope>
    <source>
        <strain evidence="1 2">IT104</strain>
    </source>
</reference>
<keyword evidence="2" id="KW-1185">Reference proteome</keyword>
<evidence type="ECO:0000313" key="2">
    <source>
        <dbReference type="Proteomes" id="UP000266861"/>
    </source>
</evidence>